<dbReference type="RefSeq" id="WP_120140964.1">
    <property type="nucleotide sequence ID" value="NZ_CP023671.1"/>
</dbReference>
<dbReference type="EMBL" id="CP023671">
    <property type="protein sequence ID" value="AYE35424.1"/>
    <property type="molecule type" value="Genomic_DNA"/>
</dbReference>
<reference evidence="2 4" key="1">
    <citation type="submission" date="2017-09" db="EMBL/GenBank/DDBJ databases">
        <authorList>
            <person name="Thomas P."/>
            <person name="Seyboldt C."/>
        </authorList>
    </citation>
    <scope>NUCLEOTIDE SEQUENCE [LARGE SCALE GENOMIC DNA]</scope>
    <source>
        <strain evidence="2 4">DSM 7534</strain>
    </source>
</reference>
<dbReference type="InterPro" id="IPR012851">
    <property type="entry name" value="Spore_coat_CotF-like"/>
</dbReference>
<dbReference type="AlphaFoldDB" id="A0A9N7JNV7"/>
<dbReference type="Proteomes" id="UP001055437">
    <property type="component" value="Chromosome"/>
</dbReference>
<gene>
    <name evidence="2" type="ORF">CP523_13865</name>
    <name evidence="3" type="ORF">NH397_06265</name>
</gene>
<evidence type="ECO:0000256" key="1">
    <source>
        <dbReference type="SAM" id="MobiDB-lite"/>
    </source>
</evidence>
<dbReference type="Proteomes" id="UP000280586">
    <property type="component" value="Chromosome"/>
</dbReference>
<organism evidence="2 4">
    <name type="scientific">Clostridium septicum</name>
    <dbReference type="NCBI Taxonomy" id="1504"/>
    <lineage>
        <taxon>Bacteria</taxon>
        <taxon>Bacillati</taxon>
        <taxon>Bacillota</taxon>
        <taxon>Clostridia</taxon>
        <taxon>Eubacteriales</taxon>
        <taxon>Clostridiaceae</taxon>
        <taxon>Clostridium</taxon>
    </lineage>
</organism>
<dbReference type="GeneID" id="303561769"/>
<accession>A0A9N7JNV7</accession>
<keyword evidence="5" id="KW-1185">Reference proteome</keyword>
<feature type="compositionally biased region" description="Polar residues" evidence="1">
    <location>
        <begin position="66"/>
        <end position="83"/>
    </location>
</feature>
<dbReference type="EMBL" id="CP099799">
    <property type="protein sequence ID" value="USS02022.1"/>
    <property type="molecule type" value="Genomic_DNA"/>
</dbReference>
<protein>
    <submittedName>
        <fullName evidence="2">Spore coat protein</fullName>
    </submittedName>
</protein>
<dbReference type="KEGG" id="csep:CP523_13865"/>
<evidence type="ECO:0000313" key="5">
    <source>
        <dbReference type="Proteomes" id="UP001055437"/>
    </source>
</evidence>
<evidence type="ECO:0000313" key="2">
    <source>
        <dbReference type="EMBL" id="AYE35424.1"/>
    </source>
</evidence>
<proteinExistence type="predicted"/>
<name>A0A9N7JNV7_CLOSE</name>
<evidence type="ECO:0000313" key="4">
    <source>
        <dbReference type="Proteomes" id="UP000280586"/>
    </source>
</evidence>
<sequence length="83" mass="9551">MKEKDIMNDYLSMINSSLTGYASIIAQTDNQELRQTIQQMRNEDEIRQCKVYQTAKEKGYYKPAQPANQNDINTVKSEVTSAQ</sequence>
<dbReference type="Pfam" id="PF07875">
    <property type="entry name" value="Coat_F"/>
    <property type="match status" value="1"/>
</dbReference>
<keyword evidence="2" id="KW-0167">Capsid protein</keyword>
<evidence type="ECO:0000313" key="3">
    <source>
        <dbReference type="EMBL" id="USS02022.1"/>
    </source>
</evidence>
<keyword evidence="2" id="KW-0946">Virion</keyword>
<feature type="region of interest" description="Disordered" evidence="1">
    <location>
        <begin position="63"/>
        <end position="83"/>
    </location>
</feature>
<reference evidence="3" key="2">
    <citation type="submission" date="2022-06" db="EMBL/GenBank/DDBJ databases">
        <authorList>
            <person name="Holder M.E."/>
            <person name="Ajami N.J."/>
            <person name="Petrosino J.F."/>
        </authorList>
    </citation>
    <scope>NUCLEOTIDE SEQUENCE</scope>
    <source>
        <strain evidence="3">RMA 8861</strain>
    </source>
</reference>